<evidence type="ECO:0000313" key="1">
    <source>
        <dbReference type="EMBL" id="PJO43556.1"/>
    </source>
</evidence>
<dbReference type="EMBL" id="PHQY01000598">
    <property type="protein sequence ID" value="PJO43556.1"/>
    <property type="molecule type" value="Genomic_DNA"/>
</dbReference>
<dbReference type="AlphaFoldDB" id="A0A2M9Q647"/>
<accession>A0A2M9Q647</accession>
<gene>
    <name evidence="1" type="ORF">CWD94_11855</name>
</gene>
<sequence length="63" mass="7600">MQNSTKYEHNLMKKLIFMSKGTVSFSIMQYNRINMIFFLHLVKELIFKKIHRGEANDQSIENY</sequence>
<evidence type="ECO:0000313" key="2">
    <source>
        <dbReference type="Proteomes" id="UP000232101"/>
    </source>
</evidence>
<dbReference type="Proteomes" id="UP000232101">
    <property type="component" value="Unassembled WGS sequence"/>
</dbReference>
<protein>
    <submittedName>
        <fullName evidence="1">Uncharacterized protein</fullName>
    </submittedName>
</protein>
<proteinExistence type="predicted"/>
<reference evidence="1 2" key="1">
    <citation type="submission" date="2017-11" db="EMBL/GenBank/DDBJ databases">
        <title>Bacterial isolate from king chilli rhizosphere.</title>
        <authorList>
            <person name="Takhelmayum P."/>
            <person name="Sarangthem I."/>
        </authorList>
    </citation>
    <scope>NUCLEOTIDE SEQUENCE [LARGE SCALE GENOMIC DNA]</scope>
    <source>
        <strain evidence="2">t26</strain>
    </source>
</reference>
<organism evidence="1 2">
    <name type="scientific">Lysinibacillus xylanilyticus</name>
    <dbReference type="NCBI Taxonomy" id="582475"/>
    <lineage>
        <taxon>Bacteria</taxon>
        <taxon>Bacillati</taxon>
        <taxon>Bacillota</taxon>
        <taxon>Bacilli</taxon>
        <taxon>Bacillales</taxon>
        <taxon>Bacillaceae</taxon>
        <taxon>Lysinibacillus</taxon>
    </lineage>
</organism>
<comment type="caution">
    <text evidence="1">The sequence shown here is derived from an EMBL/GenBank/DDBJ whole genome shotgun (WGS) entry which is preliminary data.</text>
</comment>
<name>A0A2M9Q647_9BACI</name>